<sequence>MAISRTGEGRNSDDTSFFCSLSSLSSLSLKSSTSVVPPPTLPPFTTARGISRFGVVPASSSLSEEFKFSTSVTASSAFGVCTASDAGRFLFDFSTGTSFSSDTNVMFISGNAWDLSSSISLPSMTSSSASNSAERRFVGFAQAPDISSSDIIRFSYSLLGRSSAFR</sequence>
<proteinExistence type="predicted"/>
<dbReference type="EMBL" id="HBUE01023726">
    <property type="protein sequence ID" value="CAG6453731.1"/>
    <property type="molecule type" value="Transcribed_RNA"/>
</dbReference>
<reference evidence="1" key="1">
    <citation type="submission" date="2021-05" db="EMBL/GenBank/DDBJ databases">
        <authorList>
            <person name="Alioto T."/>
            <person name="Alioto T."/>
            <person name="Gomez Garrido J."/>
        </authorList>
    </citation>
    <scope>NUCLEOTIDE SEQUENCE</scope>
</reference>
<dbReference type="AlphaFoldDB" id="A0A8D8F091"/>
<name>A0A8D8F091_CULPI</name>
<accession>A0A8D8F091</accession>
<organism evidence="1">
    <name type="scientific">Culex pipiens</name>
    <name type="common">House mosquito</name>
    <dbReference type="NCBI Taxonomy" id="7175"/>
    <lineage>
        <taxon>Eukaryota</taxon>
        <taxon>Metazoa</taxon>
        <taxon>Ecdysozoa</taxon>
        <taxon>Arthropoda</taxon>
        <taxon>Hexapoda</taxon>
        <taxon>Insecta</taxon>
        <taxon>Pterygota</taxon>
        <taxon>Neoptera</taxon>
        <taxon>Endopterygota</taxon>
        <taxon>Diptera</taxon>
        <taxon>Nematocera</taxon>
        <taxon>Culicoidea</taxon>
        <taxon>Culicidae</taxon>
        <taxon>Culicinae</taxon>
        <taxon>Culicini</taxon>
        <taxon>Culex</taxon>
        <taxon>Culex</taxon>
    </lineage>
</organism>
<protein>
    <submittedName>
        <fullName evidence="1">(northern house mosquito) hypothetical protein</fullName>
    </submittedName>
</protein>
<evidence type="ECO:0000313" key="1">
    <source>
        <dbReference type="EMBL" id="CAG6453731.1"/>
    </source>
</evidence>